<dbReference type="Gene3D" id="3.40.50.2000">
    <property type="entry name" value="Glycogen Phosphorylase B"/>
    <property type="match status" value="2"/>
</dbReference>
<dbReference type="PANTHER" id="PTHR10788">
    <property type="entry name" value="TREHALOSE-6-PHOSPHATE SYNTHASE"/>
    <property type="match status" value="1"/>
</dbReference>
<dbReference type="InterPro" id="IPR001830">
    <property type="entry name" value="Glyco_trans_20"/>
</dbReference>
<proteinExistence type="inferred from homology"/>
<evidence type="ECO:0000313" key="2">
    <source>
        <dbReference type="EMBL" id="UWZ37017.1"/>
    </source>
</evidence>
<gene>
    <name evidence="2" type="ORF">Drose_01435</name>
</gene>
<protein>
    <submittedName>
        <fullName evidence="2">Trehalose-6-phosphate synthase</fullName>
    </submittedName>
</protein>
<keyword evidence="3" id="KW-1185">Reference proteome</keyword>
<dbReference type="Pfam" id="PF00982">
    <property type="entry name" value="Glyco_transf_20"/>
    <property type="match status" value="1"/>
</dbReference>
<reference evidence="2" key="1">
    <citation type="submission" date="2021-04" db="EMBL/GenBank/DDBJ databases">
        <title>Biosynthetic gene clusters of Dactylosporangioum roseum.</title>
        <authorList>
            <person name="Hartkoorn R.C."/>
            <person name="Beaudoing E."/>
            <person name="Hot D."/>
            <person name="Moureu S."/>
        </authorList>
    </citation>
    <scope>NUCLEOTIDE SEQUENCE</scope>
    <source>
        <strain evidence="2">NRRL B-16295</strain>
    </source>
</reference>
<dbReference type="Proteomes" id="UP001058271">
    <property type="component" value="Chromosome"/>
</dbReference>
<evidence type="ECO:0000256" key="1">
    <source>
        <dbReference type="ARBA" id="ARBA00008799"/>
    </source>
</evidence>
<dbReference type="CDD" id="cd03788">
    <property type="entry name" value="GT20_TPS"/>
    <property type="match status" value="1"/>
</dbReference>
<organism evidence="2 3">
    <name type="scientific">Dactylosporangium roseum</name>
    <dbReference type="NCBI Taxonomy" id="47989"/>
    <lineage>
        <taxon>Bacteria</taxon>
        <taxon>Bacillati</taxon>
        <taxon>Actinomycetota</taxon>
        <taxon>Actinomycetes</taxon>
        <taxon>Micromonosporales</taxon>
        <taxon>Micromonosporaceae</taxon>
        <taxon>Dactylosporangium</taxon>
    </lineage>
</organism>
<dbReference type="PANTHER" id="PTHR10788:SF106">
    <property type="entry name" value="BCDNA.GH08860"/>
    <property type="match status" value="1"/>
</dbReference>
<evidence type="ECO:0000313" key="3">
    <source>
        <dbReference type="Proteomes" id="UP001058271"/>
    </source>
</evidence>
<dbReference type="EMBL" id="CP073721">
    <property type="protein sequence ID" value="UWZ37017.1"/>
    <property type="molecule type" value="Genomic_DNA"/>
</dbReference>
<comment type="similarity">
    <text evidence="1">Belongs to the glycosyltransferase 20 family.</text>
</comment>
<name>A0ABY5Z856_9ACTN</name>
<accession>A0ABY5Z856</accession>
<dbReference type="SUPFAM" id="SSF53756">
    <property type="entry name" value="UDP-Glycosyltransferase/glycogen phosphorylase"/>
    <property type="match status" value="1"/>
</dbReference>
<dbReference type="RefSeq" id="WP_260726364.1">
    <property type="nucleotide sequence ID" value="NZ_BAAABS010000069.1"/>
</dbReference>
<sequence>MERRRYGFVVVANRLPLDRITDERGEQHWARSPGGLVSALEPIARSAGGAWVGWTGGPDDDTEPFEADGVYLRTVPLSGEEVDRYYEGQSNSTIWPLFHDAVEQPAHRREWRIAYETVNRRFAEATAEVADDGATVWVHDYQLLLLPKLLRDLRPDLRIGFFLHIPFPPVELFIQLPRRAELLRGLLGADLVGFQQPLAAQNFLRLTAQLLDLRPHGEQVEYQGRTVTARAFPISIDVSEIDRLAADPEVQAEASRLRRELGGDRRLLLGVDRLDYTKGIDQRIEAYGELLADGTVSNDEAVLVQVATPSRQRVAQYQQLRERVEREVGRINGEFGDVGRVPVQYLFQSRSREELVALYLAADVMLVTPLRDGMNLVAKEYVAARRDEGGALVLSEFTGAADELHGAFLVNPYDVEELKRGVSAALRADPEELTDRMRRMREQVWEHDVDHWAQEFLRALGRHPLSATP</sequence>